<feature type="region of interest" description="Disordered" evidence="1">
    <location>
        <begin position="1"/>
        <end position="30"/>
    </location>
</feature>
<dbReference type="EMBL" id="JAEVHI010000007">
    <property type="protein sequence ID" value="KAG5287609.1"/>
    <property type="molecule type" value="Genomic_DNA"/>
</dbReference>
<sequence length="113" mass="12872">MQTRNYQRGVRQQSFAPGTNQETQARPNHGTTNVFEVKMSYLVNHLSSFNILLPKMALLLRTHRSCTITLMNSSPQVDSAWLVDGWMECDLFRSSPGRSELVSAKMEGRGIRR</sequence>
<evidence type="ECO:0000313" key="3">
    <source>
        <dbReference type="Proteomes" id="UP000670092"/>
    </source>
</evidence>
<reference evidence="2 3" key="1">
    <citation type="submission" date="2021-01" db="EMBL/GenBank/DDBJ databases">
        <title>Chromosome-level genome assembly of a human fungal pathogen reveals clustering of transcriptionally co-regulated genes.</title>
        <authorList>
            <person name="Voorhies M."/>
            <person name="Cohen S."/>
            <person name="Shea T.P."/>
            <person name="Petrus S."/>
            <person name="Munoz J.F."/>
            <person name="Poplawski S."/>
            <person name="Goldman W.E."/>
            <person name="Michael T."/>
            <person name="Cuomo C.A."/>
            <person name="Sil A."/>
            <person name="Beyhan S."/>
        </authorList>
    </citation>
    <scope>NUCLEOTIDE SEQUENCE [LARGE SCALE GENOMIC DNA]</scope>
    <source>
        <strain evidence="2 3">G184AR</strain>
    </source>
</reference>
<name>A0A8H7YDH8_AJECA</name>
<dbReference type="AlphaFoldDB" id="A0A8H7YDH8"/>
<proteinExistence type="predicted"/>
<accession>A0A8H7YDH8</accession>
<evidence type="ECO:0000313" key="2">
    <source>
        <dbReference type="EMBL" id="KAG5287609.1"/>
    </source>
</evidence>
<dbReference type="Proteomes" id="UP000670092">
    <property type="component" value="Unassembled WGS sequence"/>
</dbReference>
<organism evidence="2 3">
    <name type="scientific">Ajellomyces capsulatus</name>
    <name type="common">Darling's disease fungus</name>
    <name type="synonym">Histoplasma capsulatum</name>
    <dbReference type="NCBI Taxonomy" id="5037"/>
    <lineage>
        <taxon>Eukaryota</taxon>
        <taxon>Fungi</taxon>
        <taxon>Dikarya</taxon>
        <taxon>Ascomycota</taxon>
        <taxon>Pezizomycotina</taxon>
        <taxon>Eurotiomycetes</taxon>
        <taxon>Eurotiomycetidae</taxon>
        <taxon>Onygenales</taxon>
        <taxon>Ajellomycetaceae</taxon>
        <taxon>Histoplasma</taxon>
    </lineage>
</organism>
<dbReference type="VEuPathDB" id="FungiDB:I7I52_11428"/>
<evidence type="ECO:0000256" key="1">
    <source>
        <dbReference type="SAM" id="MobiDB-lite"/>
    </source>
</evidence>
<gene>
    <name evidence="2" type="ORF">I7I52_11428</name>
</gene>
<protein>
    <submittedName>
        <fullName evidence="2">Uncharacterized protein</fullName>
    </submittedName>
</protein>
<comment type="caution">
    <text evidence="2">The sequence shown here is derived from an EMBL/GenBank/DDBJ whole genome shotgun (WGS) entry which is preliminary data.</text>
</comment>